<dbReference type="Proteomes" id="UP001596108">
    <property type="component" value="Unassembled WGS sequence"/>
</dbReference>
<evidence type="ECO:0000313" key="2">
    <source>
        <dbReference type="EMBL" id="MFC5528461.1"/>
    </source>
</evidence>
<keyword evidence="3" id="KW-1185">Reference proteome</keyword>
<comment type="caution">
    <text evidence="2">The sequence shown here is derived from an EMBL/GenBank/DDBJ whole genome shotgun (WGS) entry which is preliminary data.</text>
</comment>
<dbReference type="EMBL" id="JBHSNC010000010">
    <property type="protein sequence ID" value="MFC5528461.1"/>
    <property type="molecule type" value="Genomic_DNA"/>
</dbReference>
<protein>
    <submittedName>
        <fullName evidence="2">Phage holin, LLH family</fullName>
    </submittedName>
</protein>
<dbReference type="Pfam" id="PF09682">
    <property type="entry name" value="Phage_holin_6_1"/>
    <property type="match status" value="1"/>
</dbReference>
<accession>A0ABW0QVB1</accession>
<keyword evidence="1" id="KW-0812">Transmembrane</keyword>
<dbReference type="RefSeq" id="WP_378110298.1">
    <property type="nucleotide sequence ID" value="NZ_JBHSNC010000010.1"/>
</dbReference>
<dbReference type="InterPro" id="IPR010026">
    <property type="entry name" value="Phage_holin_LL-H"/>
</dbReference>
<proteinExistence type="predicted"/>
<evidence type="ECO:0000313" key="3">
    <source>
        <dbReference type="Proteomes" id="UP001596108"/>
    </source>
</evidence>
<feature type="transmembrane region" description="Helical" evidence="1">
    <location>
        <begin position="6"/>
        <end position="30"/>
    </location>
</feature>
<keyword evidence="1" id="KW-0472">Membrane</keyword>
<evidence type="ECO:0000256" key="1">
    <source>
        <dbReference type="SAM" id="Phobius"/>
    </source>
</evidence>
<reference evidence="3" key="1">
    <citation type="journal article" date="2019" name="Int. J. Syst. Evol. Microbiol.">
        <title>The Global Catalogue of Microorganisms (GCM) 10K type strain sequencing project: providing services to taxonomists for standard genome sequencing and annotation.</title>
        <authorList>
            <consortium name="The Broad Institute Genomics Platform"/>
            <consortium name="The Broad Institute Genome Sequencing Center for Infectious Disease"/>
            <person name="Wu L."/>
            <person name="Ma J."/>
        </authorList>
    </citation>
    <scope>NUCLEOTIDE SEQUENCE [LARGE SCALE GENOMIC DNA]</scope>
    <source>
        <strain evidence="3">CGMCC 1.18578</strain>
    </source>
</reference>
<gene>
    <name evidence="2" type="ORF">ACFPQ4_03215</name>
</gene>
<organism evidence="2 3">
    <name type="scientific">Cohnella yongneupensis</name>
    <dbReference type="NCBI Taxonomy" id="425006"/>
    <lineage>
        <taxon>Bacteria</taxon>
        <taxon>Bacillati</taxon>
        <taxon>Bacillota</taxon>
        <taxon>Bacilli</taxon>
        <taxon>Bacillales</taxon>
        <taxon>Paenibacillaceae</taxon>
        <taxon>Cohnella</taxon>
    </lineage>
</organism>
<name>A0ABW0QVB1_9BACL</name>
<keyword evidence="1" id="KW-1133">Transmembrane helix</keyword>
<sequence>MKGLEPYIGTIVEALVGLLVTYILAVIASLNGRLKEWLKTRTSAQQREVLHRIAAEGFALAESLFKGSSGPKKLNKAMLYVLDEATKRGLVISQDSIRAAVEKAVLEHNAKVKGGKAA</sequence>